<comment type="caution">
    <text evidence="1">The sequence shown here is derived from an EMBL/GenBank/DDBJ whole genome shotgun (WGS) entry which is preliminary data.</text>
</comment>
<evidence type="ECO:0000313" key="2">
    <source>
        <dbReference type="Proteomes" id="UP000765509"/>
    </source>
</evidence>
<reference evidence="1" key="1">
    <citation type="submission" date="2021-03" db="EMBL/GenBank/DDBJ databases">
        <title>Draft genome sequence of rust myrtle Austropuccinia psidii MF-1, a brazilian biotype.</title>
        <authorList>
            <person name="Quecine M.C."/>
            <person name="Pachon D.M.R."/>
            <person name="Bonatelli M.L."/>
            <person name="Correr F.H."/>
            <person name="Franceschini L.M."/>
            <person name="Leite T.F."/>
            <person name="Margarido G.R.A."/>
            <person name="Almeida C.A."/>
            <person name="Ferrarezi J.A."/>
            <person name="Labate C.A."/>
        </authorList>
    </citation>
    <scope>NUCLEOTIDE SEQUENCE</scope>
    <source>
        <strain evidence="1">MF-1</strain>
    </source>
</reference>
<accession>A0A9Q3JNC2</accession>
<dbReference type="Proteomes" id="UP000765509">
    <property type="component" value="Unassembled WGS sequence"/>
</dbReference>
<dbReference type="AlphaFoldDB" id="A0A9Q3JNC2"/>
<organism evidence="1 2">
    <name type="scientific">Austropuccinia psidii MF-1</name>
    <dbReference type="NCBI Taxonomy" id="1389203"/>
    <lineage>
        <taxon>Eukaryota</taxon>
        <taxon>Fungi</taxon>
        <taxon>Dikarya</taxon>
        <taxon>Basidiomycota</taxon>
        <taxon>Pucciniomycotina</taxon>
        <taxon>Pucciniomycetes</taxon>
        <taxon>Pucciniales</taxon>
        <taxon>Sphaerophragmiaceae</taxon>
        <taxon>Austropuccinia</taxon>
    </lineage>
</organism>
<keyword evidence="2" id="KW-1185">Reference proteome</keyword>
<protein>
    <submittedName>
        <fullName evidence="1">Uncharacterized protein</fullName>
    </submittedName>
</protein>
<evidence type="ECO:0000313" key="1">
    <source>
        <dbReference type="EMBL" id="MBW0565091.1"/>
    </source>
</evidence>
<gene>
    <name evidence="1" type="ORF">O181_104806</name>
</gene>
<dbReference type="EMBL" id="AVOT02076850">
    <property type="protein sequence ID" value="MBW0565091.1"/>
    <property type="molecule type" value="Genomic_DNA"/>
</dbReference>
<proteinExistence type="predicted"/>
<name>A0A9Q3JNC2_9BASI</name>
<sequence>MWSYLKGSQFTFQFNRNLKPQDWKDRDQVLQLHQILKDFFQWNMDNQRFNVPLHWEELGASSQKICPKEIDFKYLMVITKGWNPTRQFRPLEERETRIGVALRYILHTQIGHKYL</sequence>